<proteinExistence type="inferred from homology"/>
<feature type="chain" id="PRO_5039013096" evidence="4">
    <location>
        <begin position="26"/>
        <end position="261"/>
    </location>
</feature>
<dbReference type="SMART" id="SM00062">
    <property type="entry name" value="PBPb"/>
    <property type="match status" value="1"/>
</dbReference>
<dbReference type="GO" id="GO:0030288">
    <property type="term" value="C:outer membrane-bounded periplasmic space"/>
    <property type="evidence" value="ECO:0007669"/>
    <property type="project" value="TreeGrafter"/>
</dbReference>
<keyword evidence="8" id="KW-1185">Reference proteome</keyword>
<dbReference type="OrthoDB" id="115856at2"/>
<sequence length="261" mass="28652">MRYKRIVSSLLAAGLLAAVTLTGCGAPDEETVLSKDVVKVGCKNDVPNFGLMNIDTREFEGFEIDVAREVCRRIYGDDVKVEFEAVTAKTRGPLLETGELDMVAATFTITDERKETYNFTQPYYTDHVKLMVKKSAGFTDFKSMDGKTIGVSQSATTEQSLQEAADEAGISLKFSGYSSYPEIKAALDSGRVDCFSVDGSILSGYLNDSLILLPDEFAPQEYGIAIAKRNNKLAAKADEAISEMKQDGELEKLMERWGLTQ</sequence>
<comment type="caution">
    <text evidence="7">The sequence shown here is derived from an EMBL/GenBank/DDBJ whole genome shotgun (WGS) entry which is preliminary data.</text>
</comment>
<dbReference type="GO" id="GO:0015276">
    <property type="term" value="F:ligand-gated monoatomic ion channel activity"/>
    <property type="evidence" value="ECO:0007669"/>
    <property type="project" value="InterPro"/>
</dbReference>
<dbReference type="AlphaFoldDB" id="A0A4R3KCN7"/>
<dbReference type="InterPro" id="IPR001320">
    <property type="entry name" value="Iontro_rcpt_C"/>
</dbReference>
<evidence type="ECO:0000313" key="8">
    <source>
        <dbReference type="Proteomes" id="UP000295726"/>
    </source>
</evidence>
<dbReference type="PANTHER" id="PTHR30085:SF6">
    <property type="entry name" value="ABC TRANSPORTER GLUTAMINE-BINDING PROTEIN GLNH"/>
    <property type="match status" value="1"/>
</dbReference>
<dbReference type="SMART" id="SM00079">
    <property type="entry name" value="PBPe"/>
    <property type="match status" value="1"/>
</dbReference>
<feature type="domain" description="Ionotropic glutamate receptor C-terminal" evidence="6">
    <location>
        <begin position="37"/>
        <end position="261"/>
    </location>
</feature>
<dbReference type="SUPFAM" id="SSF53850">
    <property type="entry name" value="Periplasmic binding protein-like II"/>
    <property type="match status" value="1"/>
</dbReference>
<evidence type="ECO:0000256" key="4">
    <source>
        <dbReference type="SAM" id="SignalP"/>
    </source>
</evidence>
<dbReference type="PROSITE" id="PS51257">
    <property type="entry name" value="PROKAR_LIPOPROTEIN"/>
    <property type="match status" value="1"/>
</dbReference>
<evidence type="ECO:0000256" key="1">
    <source>
        <dbReference type="ARBA" id="ARBA00010333"/>
    </source>
</evidence>
<dbReference type="Gene3D" id="3.40.190.10">
    <property type="entry name" value="Periplasmic binding protein-like II"/>
    <property type="match status" value="2"/>
</dbReference>
<gene>
    <name evidence="7" type="ORF">EDD59_105126</name>
</gene>
<accession>A0A4R3KCN7</accession>
<evidence type="ECO:0000259" key="6">
    <source>
        <dbReference type="SMART" id="SM00079"/>
    </source>
</evidence>
<evidence type="ECO:0000313" key="7">
    <source>
        <dbReference type="EMBL" id="TCS80743.1"/>
    </source>
</evidence>
<organism evidence="7 8">
    <name type="scientific">Muricomes intestini</name>
    <dbReference type="NCBI Taxonomy" id="1796634"/>
    <lineage>
        <taxon>Bacteria</taxon>
        <taxon>Bacillati</taxon>
        <taxon>Bacillota</taxon>
        <taxon>Clostridia</taxon>
        <taxon>Lachnospirales</taxon>
        <taxon>Lachnospiraceae</taxon>
        <taxon>Muricomes</taxon>
    </lineage>
</organism>
<feature type="domain" description="Solute-binding protein family 3/N-terminal" evidence="5">
    <location>
        <begin position="37"/>
        <end position="261"/>
    </location>
</feature>
<dbReference type="Proteomes" id="UP000295726">
    <property type="component" value="Unassembled WGS sequence"/>
</dbReference>
<dbReference type="PANTHER" id="PTHR30085">
    <property type="entry name" value="AMINO ACID ABC TRANSPORTER PERMEASE"/>
    <property type="match status" value="1"/>
</dbReference>
<dbReference type="GO" id="GO:0016020">
    <property type="term" value="C:membrane"/>
    <property type="evidence" value="ECO:0007669"/>
    <property type="project" value="InterPro"/>
</dbReference>
<dbReference type="EMBL" id="SLZZ01000005">
    <property type="protein sequence ID" value="TCS80743.1"/>
    <property type="molecule type" value="Genomic_DNA"/>
</dbReference>
<reference evidence="7 8" key="1">
    <citation type="submission" date="2019-03" db="EMBL/GenBank/DDBJ databases">
        <title>Genomic Encyclopedia of Type Strains, Phase IV (KMG-IV): sequencing the most valuable type-strain genomes for metagenomic binning, comparative biology and taxonomic classification.</title>
        <authorList>
            <person name="Goeker M."/>
        </authorList>
    </citation>
    <scope>NUCLEOTIDE SEQUENCE [LARGE SCALE GENOMIC DNA]</scope>
    <source>
        <strain evidence="7 8">DSM 29489</strain>
    </source>
</reference>
<keyword evidence="2" id="KW-0813">Transport</keyword>
<dbReference type="InterPro" id="IPR001638">
    <property type="entry name" value="Solute-binding_3/MltF_N"/>
</dbReference>
<keyword evidence="3 4" id="KW-0732">Signal</keyword>
<dbReference type="Pfam" id="PF00497">
    <property type="entry name" value="SBP_bac_3"/>
    <property type="match status" value="1"/>
</dbReference>
<evidence type="ECO:0000256" key="2">
    <source>
        <dbReference type="ARBA" id="ARBA00022448"/>
    </source>
</evidence>
<dbReference type="GO" id="GO:0005576">
    <property type="term" value="C:extracellular region"/>
    <property type="evidence" value="ECO:0007669"/>
    <property type="project" value="TreeGrafter"/>
</dbReference>
<dbReference type="GO" id="GO:0006865">
    <property type="term" value="P:amino acid transport"/>
    <property type="evidence" value="ECO:0007669"/>
    <property type="project" value="TreeGrafter"/>
</dbReference>
<comment type="similarity">
    <text evidence="1">Belongs to the bacterial solute-binding protein 3 family.</text>
</comment>
<evidence type="ECO:0000259" key="5">
    <source>
        <dbReference type="SMART" id="SM00062"/>
    </source>
</evidence>
<feature type="signal peptide" evidence="4">
    <location>
        <begin position="1"/>
        <end position="25"/>
    </location>
</feature>
<protein>
    <submittedName>
        <fullName evidence="7">Amino acid ABC transporter substrate-binding protein (PAAT family)</fullName>
    </submittedName>
</protein>
<name>A0A4R3KCN7_9FIRM</name>
<dbReference type="InterPro" id="IPR051455">
    <property type="entry name" value="Bact_solute-bind_prot3"/>
</dbReference>
<evidence type="ECO:0000256" key="3">
    <source>
        <dbReference type="ARBA" id="ARBA00022729"/>
    </source>
</evidence>
<dbReference type="RefSeq" id="WP_132379687.1">
    <property type="nucleotide sequence ID" value="NZ_SLZZ01000005.1"/>
</dbReference>